<keyword evidence="9" id="KW-1185">Reference proteome</keyword>
<evidence type="ECO:0000256" key="6">
    <source>
        <dbReference type="ARBA" id="ARBA00032976"/>
    </source>
</evidence>
<evidence type="ECO:0000259" key="7">
    <source>
        <dbReference type="PROSITE" id="PS51677"/>
    </source>
</evidence>
<evidence type="ECO:0000256" key="5">
    <source>
        <dbReference type="ARBA" id="ARBA00022729"/>
    </source>
</evidence>
<evidence type="ECO:0000256" key="1">
    <source>
        <dbReference type="ARBA" id="ARBA00003236"/>
    </source>
</evidence>
<evidence type="ECO:0000256" key="4">
    <source>
        <dbReference type="ARBA" id="ARBA00020071"/>
    </source>
</evidence>
<accession>A0ABV7DSS3</accession>
<dbReference type="InterPro" id="IPR011330">
    <property type="entry name" value="Glyco_hydro/deAcase_b/a-brl"/>
</dbReference>
<keyword evidence="5" id="KW-0732">Signal</keyword>
<evidence type="ECO:0000313" key="8">
    <source>
        <dbReference type="EMBL" id="MFC3085542.1"/>
    </source>
</evidence>
<gene>
    <name evidence="8" type="ORF">ACFOD6_05720</name>
</gene>
<dbReference type="PROSITE" id="PS51677">
    <property type="entry name" value="NODB"/>
    <property type="match status" value="1"/>
</dbReference>
<comment type="caution">
    <text evidence="8">The sequence shown here is derived from an EMBL/GenBank/DDBJ whole genome shotgun (WGS) entry which is preliminary data.</text>
</comment>
<dbReference type="Gene3D" id="3.20.20.370">
    <property type="entry name" value="Glycoside hydrolase/deacetylase"/>
    <property type="match status" value="1"/>
</dbReference>
<comment type="function">
    <text evidence="1">Is involved in generating a small heat-stable compound (Nod), an acylated oligomer of N-acetylglucosamine, that stimulates mitosis in various plant protoplasts.</text>
</comment>
<evidence type="ECO:0000256" key="2">
    <source>
        <dbReference type="ARBA" id="ARBA00004613"/>
    </source>
</evidence>
<organism evidence="8 9">
    <name type="scientific">Tabrizicola soli</name>
    <dbReference type="NCBI Taxonomy" id="2185115"/>
    <lineage>
        <taxon>Bacteria</taxon>
        <taxon>Pseudomonadati</taxon>
        <taxon>Pseudomonadota</taxon>
        <taxon>Alphaproteobacteria</taxon>
        <taxon>Rhodobacterales</taxon>
        <taxon>Paracoccaceae</taxon>
        <taxon>Tabrizicola</taxon>
    </lineage>
</organism>
<proteinExistence type="inferred from homology"/>
<sequence length="326" mass="35241">MKAGVKRTLRAALGLAPVQAMLRARALREDPVSVLCYHTLGPDRGGPDAWTVLRLSDFRTQVAWLARHYEIVTLDAALAAGPGRSRAGRPRAVLTFDDGEAGLFHHLLPLLDALCLPVTIYVATGQIETGRPYWFDRVMGALGSGAHEVDLPGLGHWRLPAAPGAGRWAVLGGLLETLKRVDRHRREDLADRILADHPLPAGRPPLAPLTREELAALAASPWVTIGAHSHCHNLLDQISLAEASESLRRSRRLLQDWTGQEIAHLAWPNGNRNAALGRAAAEVGFLTSTALDGGLWRAGADLHALPRVPVGRYDDAARLALRLVGI</sequence>
<dbReference type="SUPFAM" id="SSF88713">
    <property type="entry name" value="Glycoside hydrolase/deacetylase"/>
    <property type="match status" value="1"/>
</dbReference>
<dbReference type="Pfam" id="PF01522">
    <property type="entry name" value="Polysacc_deac_1"/>
    <property type="match status" value="1"/>
</dbReference>
<name>A0ABV7DSS3_9RHOB</name>
<dbReference type="EMBL" id="JBHRSM010000011">
    <property type="protein sequence ID" value="MFC3085542.1"/>
    <property type="molecule type" value="Genomic_DNA"/>
</dbReference>
<reference evidence="9" key="1">
    <citation type="journal article" date="2019" name="Int. J. Syst. Evol. Microbiol.">
        <title>The Global Catalogue of Microorganisms (GCM) 10K type strain sequencing project: providing services to taxonomists for standard genome sequencing and annotation.</title>
        <authorList>
            <consortium name="The Broad Institute Genomics Platform"/>
            <consortium name="The Broad Institute Genome Sequencing Center for Infectious Disease"/>
            <person name="Wu L."/>
            <person name="Ma J."/>
        </authorList>
    </citation>
    <scope>NUCLEOTIDE SEQUENCE [LARGE SCALE GENOMIC DNA]</scope>
    <source>
        <strain evidence="9">KCTC 62102</strain>
    </source>
</reference>
<comment type="similarity">
    <text evidence="3">Belongs to the polysaccharide deacetylase family.</text>
</comment>
<protein>
    <recommendedName>
        <fullName evidence="4">Chitooligosaccharide deacetylase</fullName>
    </recommendedName>
    <alternativeName>
        <fullName evidence="6">Nodulation protein B</fullName>
    </alternativeName>
</protein>
<dbReference type="InterPro" id="IPR002509">
    <property type="entry name" value="NODB_dom"/>
</dbReference>
<feature type="domain" description="NodB homology" evidence="7">
    <location>
        <begin position="90"/>
        <end position="326"/>
    </location>
</feature>
<evidence type="ECO:0000256" key="3">
    <source>
        <dbReference type="ARBA" id="ARBA00010973"/>
    </source>
</evidence>
<dbReference type="PANTHER" id="PTHR34216">
    <property type="match status" value="1"/>
</dbReference>
<dbReference type="PANTHER" id="PTHR34216:SF3">
    <property type="entry name" value="POLY-BETA-1,6-N-ACETYL-D-GLUCOSAMINE N-DEACETYLASE"/>
    <property type="match status" value="1"/>
</dbReference>
<dbReference type="InterPro" id="IPR051398">
    <property type="entry name" value="Polysacch_Deacetylase"/>
</dbReference>
<dbReference type="RefSeq" id="WP_197641816.1">
    <property type="nucleotide sequence ID" value="NZ_JAEACP010000002.1"/>
</dbReference>
<evidence type="ECO:0000313" key="9">
    <source>
        <dbReference type="Proteomes" id="UP001595445"/>
    </source>
</evidence>
<dbReference type="Proteomes" id="UP001595445">
    <property type="component" value="Unassembled WGS sequence"/>
</dbReference>
<dbReference type="CDD" id="cd10918">
    <property type="entry name" value="CE4_NodB_like_5s_6s"/>
    <property type="match status" value="1"/>
</dbReference>
<comment type="subcellular location">
    <subcellularLocation>
        <location evidence="2">Secreted</location>
    </subcellularLocation>
</comment>